<evidence type="ECO:0000313" key="1">
    <source>
        <dbReference type="EMBL" id="MCP2730666.1"/>
    </source>
</evidence>
<comment type="caution">
    <text evidence="1">The sequence shown here is derived from an EMBL/GenBank/DDBJ whole genome shotgun (WGS) entry which is preliminary data.</text>
</comment>
<gene>
    <name evidence="1" type="ORF">NJ959_19750</name>
</gene>
<dbReference type="RefSeq" id="WP_254013421.1">
    <property type="nucleotide sequence ID" value="NZ_JAMZMM010000227.1"/>
</dbReference>
<keyword evidence="2" id="KW-1185">Reference proteome</keyword>
<dbReference type="EMBL" id="JAMZMM010000227">
    <property type="protein sequence ID" value="MCP2730666.1"/>
    <property type="molecule type" value="Genomic_DNA"/>
</dbReference>
<organism evidence="1 2">
    <name type="scientific">Limnofasciculus baicalensis BBK-W-15</name>
    <dbReference type="NCBI Taxonomy" id="2699891"/>
    <lineage>
        <taxon>Bacteria</taxon>
        <taxon>Bacillati</taxon>
        <taxon>Cyanobacteriota</taxon>
        <taxon>Cyanophyceae</taxon>
        <taxon>Coleofasciculales</taxon>
        <taxon>Coleofasciculaceae</taxon>
        <taxon>Limnofasciculus</taxon>
        <taxon>Limnofasciculus baicalensis</taxon>
    </lineage>
</organism>
<reference evidence="1" key="1">
    <citation type="submission" date="2022-06" db="EMBL/GenBank/DDBJ databases">
        <title>New cyanobacteria of genus Symplocastrum in benthos of Lake Baikal.</title>
        <authorList>
            <person name="Sorokovikova E."/>
            <person name="Tikhonova I."/>
            <person name="Krasnopeev A."/>
            <person name="Evseev P."/>
            <person name="Gladkikh A."/>
            <person name="Belykh O."/>
        </authorList>
    </citation>
    <scope>NUCLEOTIDE SEQUENCE</scope>
    <source>
        <strain evidence="1">BBK-W-15</strain>
    </source>
</reference>
<dbReference type="AlphaFoldDB" id="A0AAE3KP92"/>
<proteinExistence type="predicted"/>
<name>A0AAE3KP92_9CYAN</name>
<protein>
    <submittedName>
        <fullName evidence="1">Fertility inhibition FinO-like protein</fullName>
    </submittedName>
</protein>
<evidence type="ECO:0000313" key="2">
    <source>
        <dbReference type="Proteomes" id="UP001204953"/>
    </source>
</evidence>
<accession>A0AAE3KP92</accession>
<dbReference type="Proteomes" id="UP001204953">
    <property type="component" value="Unassembled WGS sequence"/>
</dbReference>
<sequence>MAEIVAIRKASETSETKPPTTNNIPTGRLEITIKISELPTPRAVQNSWQQFDINCDGIIFTLTVKPKMWNKFSTAAASYPMWVAAISGKMGAKTGKGFILESPGIQVFEKKPKESQEEAPGE</sequence>